<evidence type="ECO:0000313" key="2">
    <source>
        <dbReference type="Proteomes" id="UP001596270"/>
    </source>
</evidence>
<dbReference type="RefSeq" id="WP_371435429.1">
    <property type="nucleotide sequence ID" value="NZ_JBHSRS010000002.1"/>
</dbReference>
<accession>A0ABW1TQE2</accession>
<keyword evidence="2" id="KW-1185">Reference proteome</keyword>
<sequence length="232" mass="26144">MFDRLKKVFSAQDKPDAAPDVKAAGLPDAVSEWASAQGFSFTGFGEGKGFSMTGQVSGKSWKMERGRSSRDYIRGEELRARAELRINDDVSVLIMNRPLKEALEKKAYQMYTDTLQTTADPSLPEEMRWLAMYPEVGWDSLPRVFWDRYSVLADQREHALAWLDLNLAELLMLWPEPAPDKQVPFMLMLLRGKGYLRMQYTPANIPTLEHAALIFTSACESAVAGLTTDISL</sequence>
<dbReference type="EMBL" id="JBHSRS010000002">
    <property type="protein sequence ID" value="MFC6279814.1"/>
    <property type="molecule type" value="Genomic_DNA"/>
</dbReference>
<comment type="caution">
    <text evidence="1">The sequence shown here is derived from an EMBL/GenBank/DDBJ whole genome shotgun (WGS) entry which is preliminary data.</text>
</comment>
<reference evidence="2" key="1">
    <citation type="journal article" date="2019" name="Int. J. Syst. Evol. Microbiol.">
        <title>The Global Catalogue of Microorganisms (GCM) 10K type strain sequencing project: providing services to taxonomists for standard genome sequencing and annotation.</title>
        <authorList>
            <consortium name="The Broad Institute Genomics Platform"/>
            <consortium name="The Broad Institute Genome Sequencing Center for Infectious Disease"/>
            <person name="Wu L."/>
            <person name="Ma J."/>
        </authorList>
    </citation>
    <scope>NUCLEOTIDE SEQUENCE [LARGE SCALE GENOMIC DNA]</scope>
    <source>
        <strain evidence="2">CCUG 39402</strain>
    </source>
</reference>
<dbReference type="Proteomes" id="UP001596270">
    <property type="component" value="Unassembled WGS sequence"/>
</dbReference>
<gene>
    <name evidence="1" type="ORF">ACFQND_00990</name>
</gene>
<organism evidence="1 2">
    <name type="scientific">Polaromonas aquatica</name>
    <dbReference type="NCBI Taxonomy" id="332657"/>
    <lineage>
        <taxon>Bacteria</taxon>
        <taxon>Pseudomonadati</taxon>
        <taxon>Pseudomonadota</taxon>
        <taxon>Betaproteobacteria</taxon>
        <taxon>Burkholderiales</taxon>
        <taxon>Comamonadaceae</taxon>
        <taxon>Polaromonas</taxon>
    </lineage>
</organism>
<proteinExistence type="predicted"/>
<evidence type="ECO:0000313" key="1">
    <source>
        <dbReference type="EMBL" id="MFC6279814.1"/>
    </source>
</evidence>
<name>A0ABW1TQE2_9BURK</name>
<protein>
    <submittedName>
        <fullName evidence="1">Uncharacterized protein</fullName>
    </submittedName>
</protein>